<accession>A0ACC0TW60</accession>
<reference evidence="1" key="1">
    <citation type="submission" date="2021-03" db="EMBL/GenBank/DDBJ databases">
        <title>Evolutionary priming and transition to the ectomycorrhizal habit in an iconic lineage of mushroom-forming fungi: is preadaptation a requirement?</title>
        <authorList>
            <consortium name="DOE Joint Genome Institute"/>
            <person name="Looney B.P."/>
            <person name="Miyauchi S."/>
            <person name="Morin E."/>
            <person name="Drula E."/>
            <person name="Courty P.E."/>
            <person name="Chicoki N."/>
            <person name="Fauchery L."/>
            <person name="Kohler A."/>
            <person name="Kuo A."/>
            <person name="LaButti K."/>
            <person name="Pangilinan J."/>
            <person name="Lipzen A."/>
            <person name="Riley R."/>
            <person name="Andreopoulos W."/>
            <person name="He G."/>
            <person name="Johnson J."/>
            <person name="Barry K.W."/>
            <person name="Grigoriev I.V."/>
            <person name="Nagy L."/>
            <person name="Hibbett D."/>
            <person name="Henrissat B."/>
            <person name="Matheny P.B."/>
            <person name="Labbe J."/>
            <person name="Martin A.F."/>
        </authorList>
    </citation>
    <scope>NUCLEOTIDE SEQUENCE</scope>
    <source>
        <strain evidence="1">BPL698</strain>
    </source>
</reference>
<gene>
    <name evidence="1" type="ORF">F5148DRAFT_1370574</name>
</gene>
<proteinExistence type="predicted"/>
<organism evidence="1 2">
    <name type="scientific">Russula earlei</name>
    <dbReference type="NCBI Taxonomy" id="71964"/>
    <lineage>
        <taxon>Eukaryota</taxon>
        <taxon>Fungi</taxon>
        <taxon>Dikarya</taxon>
        <taxon>Basidiomycota</taxon>
        <taxon>Agaricomycotina</taxon>
        <taxon>Agaricomycetes</taxon>
        <taxon>Russulales</taxon>
        <taxon>Russulaceae</taxon>
        <taxon>Russula</taxon>
    </lineage>
</organism>
<sequence>MRAYYFDNIAGDQRLPHDSGRYTDHAHLRSLGVLHWNVSLDSRLGGGWETEIDRIAEQHGYKNRDTIDVTKEGLGDLYDSKLSAFFEEHMHEDDEIRFILSGSGFFDIREHPSNEWIRIHVLPGDLLVVPAGIYHRFTLDTLNQIKALRLFKEEPNWTPYARSPETDSNDYRVRYIKSLEGAAVA</sequence>
<name>A0ACC0TW60_9AGAM</name>
<protein>
    <submittedName>
        <fullName evidence="1">1,2-dihydroxy-3-keto-5-methylthiopentene dioxygenase</fullName>
    </submittedName>
</protein>
<dbReference type="Proteomes" id="UP001207468">
    <property type="component" value="Unassembled WGS sequence"/>
</dbReference>
<keyword evidence="1" id="KW-0560">Oxidoreductase</keyword>
<dbReference type="EMBL" id="JAGFNK010000372">
    <property type="protein sequence ID" value="KAI9451488.1"/>
    <property type="molecule type" value="Genomic_DNA"/>
</dbReference>
<keyword evidence="1" id="KW-0223">Dioxygenase</keyword>
<comment type="caution">
    <text evidence="1">The sequence shown here is derived from an EMBL/GenBank/DDBJ whole genome shotgun (WGS) entry which is preliminary data.</text>
</comment>
<evidence type="ECO:0000313" key="1">
    <source>
        <dbReference type="EMBL" id="KAI9451488.1"/>
    </source>
</evidence>
<evidence type="ECO:0000313" key="2">
    <source>
        <dbReference type="Proteomes" id="UP001207468"/>
    </source>
</evidence>
<keyword evidence="2" id="KW-1185">Reference proteome</keyword>